<dbReference type="Gene3D" id="1.20.1050.10">
    <property type="match status" value="1"/>
</dbReference>
<accession>A0AB39KQP9</accession>
<dbReference type="InterPro" id="IPR036249">
    <property type="entry name" value="Thioredoxin-like_sf"/>
</dbReference>
<dbReference type="AlphaFoldDB" id="A0AB39KQP9"/>
<dbReference type="PANTHER" id="PTHR44051">
    <property type="entry name" value="GLUTATHIONE S-TRANSFERASE-RELATED"/>
    <property type="match status" value="1"/>
</dbReference>
<dbReference type="SUPFAM" id="SSF47616">
    <property type="entry name" value="GST C-terminal domain-like"/>
    <property type="match status" value="1"/>
</dbReference>
<dbReference type="InterPro" id="IPR040079">
    <property type="entry name" value="Glutathione_S-Trfase"/>
</dbReference>
<dbReference type="Pfam" id="PF13409">
    <property type="entry name" value="GST_N_2"/>
    <property type="match status" value="1"/>
</dbReference>
<evidence type="ECO:0000259" key="1">
    <source>
        <dbReference type="PROSITE" id="PS50404"/>
    </source>
</evidence>
<evidence type="ECO:0000313" key="2">
    <source>
        <dbReference type="EMBL" id="XDO96137.1"/>
    </source>
</evidence>
<feature type="domain" description="GST N-terminal" evidence="1">
    <location>
        <begin position="3"/>
        <end position="84"/>
    </location>
</feature>
<dbReference type="Pfam" id="PF13410">
    <property type="entry name" value="GST_C_2"/>
    <property type="match status" value="1"/>
</dbReference>
<dbReference type="CDD" id="cd03043">
    <property type="entry name" value="GST_N_1"/>
    <property type="match status" value="1"/>
</dbReference>
<dbReference type="PROSITE" id="PS50404">
    <property type="entry name" value="GST_NTER"/>
    <property type="match status" value="1"/>
</dbReference>
<dbReference type="SUPFAM" id="SSF52833">
    <property type="entry name" value="Thioredoxin-like"/>
    <property type="match status" value="1"/>
</dbReference>
<gene>
    <name evidence="2" type="ORF">ABOZ73_15275</name>
</gene>
<dbReference type="CDD" id="cd03194">
    <property type="entry name" value="GST_C_3"/>
    <property type="match status" value="1"/>
</dbReference>
<sequence length="214" mass="23700">MSLTFVLGNKNYSSWSMRVWLLLKTVGAPFDEVMIPIYSPGAREQVRAMGGETGMVPMLKDGDLAVWDTLAIFEYLAERFDGVWPTDPADRARARSYAAEVHAGFNDLRGAMPCNTRARNRRAVITPAVEADIRRVLEIWETAGRQGTPWLFGAFSGADMMFAPIATRFQTFGYALTGRPLAYQQALLNHPLMVEWLAAGVAEPQVIEASEIGL</sequence>
<dbReference type="RefSeq" id="WP_369058991.1">
    <property type="nucleotide sequence ID" value="NZ_CP158375.1"/>
</dbReference>
<dbReference type="InterPro" id="IPR004045">
    <property type="entry name" value="Glutathione_S-Trfase_N"/>
</dbReference>
<dbReference type="PANTHER" id="PTHR44051:SF8">
    <property type="entry name" value="GLUTATHIONE S-TRANSFERASE GSTA"/>
    <property type="match status" value="1"/>
</dbReference>
<dbReference type="InterPro" id="IPR036282">
    <property type="entry name" value="Glutathione-S-Trfase_C_sf"/>
</dbReference>
<dbReference type="EMBL" id="CP158375">
    <property type="protein sequence ID" value="XDO96137.1"/>
    <property type="molecule type" value="Genomic_DNA"/>
</dbReference>
<organism evidence="2">
    <name type="scientific">Caulobacter sp. 73W</name>
    <dbReference type="NCBI Taxonomy" id="3161137"/>
    <lineage>
        <taxon>Bacteria</taxon>
        <taxon>Pseudomonadati</taxon>
        <taxon>Pseudomonadota</taxon>
        <taxon>Alphaproteobacteria</taxon>
        <taxon>Caulobacterales</taxon>
        <taxon>Caulobacteraceae</taxon>
        <taxon>Caulobacter</taxon>
    </lineage>
</organism>
<dbReference type="Gene3D" id="3.40.30.10">
    <property type="entry name" value="Glutaredoxin"/>
    <property type="match status" value="1"/>
</dbReference>
<protein>
    <submittedName>
        <fullName evidence="2">Glutathione S-transferase family protein</fullName>
    </submittedName>
</protein>
<name>A0AB39KQP9_9CAUL</name>
<reference evidence="2" key="1">
    <citation type="submission" date="2024-06" db="EMBL/GenBank/DDBJ databases">
        <title>Caulobacter inopinatus, sp. nov.</title>
        <authorList>
            <person name="Donachie S.P."/>
        </authorList>
    </citation>
    <scope>NUCLEOTIDE SEQUENCE</scope>
    <source>
        <strain evidence="2">73W</strain>
    </source>
</reference>
<dbReference type="SFLD" id="SFLDS00019">
    <property type="entry name" value="Glutathione_Transferase_(cytos"/>
    <property type="match status" value="1"/>
</dbReference>
<proteinExistence type="predicted"/>